<dbReference type="EMBL" id="BAZW01000061">
    <property type="protein sequence ID" value="GAO31781.1"/>
    <property type="molecule type" value="Genomic_DNA"/>
</dbReference>
<dbReference type="Proteomes" id="UP000032900">
    <property type="component" value="Unassembled WGS sequence"/>
</dbReference>
<gene>
    <name evidence="2" type="ORF">JCM15548_14179</name>
</gene>
<keyword evidence="3" id="KW-1185">Reference proteome</keyword>
<dbReference type="InterPro" id="IPR002645">
    <property type="entry name" value="STAS_dom"/>
</dbReference>
<name>A0A0E9M302_9BACT</name>
<dbReference type="PROSITE" id="PS50801">
    <property type="entry name" value="STAS"/>
    <property type="match status" value="1"/>
</dbReference>
<evidence type="ECO:0000313" key="3">
    <source>
        <dbReference type="Proteomes" id="UP000032900"/>
    </source>
</evidence>
<accession>A0A0E9M302</accession>
<dbReference type="Pfam" id="PF01740">
    <property type="entry name" value="STAS"/>
    <property type="match status" value="1"/>
</dbReference>
<evidence type="ECO:0000259" key="1">
    <source>
        <dbReference type="PROSITE" id="PS50801"/>
    </source>
</evidence>
<dbReference type="STRING" id="1236989.JCM15548_14179"/>
<protein>
    <recommendedName>
        <fullName evidence="1">STAS domain-containing protein</fullName>
    </recommendedName>
</protein>
<organism evidence="2 3">
    <name type="scientific">Geofilum rubicundum JCM 15548</name>
    <dbReference type="NCBI Taxonomy" id="1236989"/>
    <lineage>
        <taxon>Bacteria</taxon>
        <taxon>Pseudomonadati</taxon>
        <taxon>Bacteroidota</taxon>
        <taxon>Bacteroidia</taxon>
        <taxon>Marinilabiliales</taxon>
        <taxon>Marinilabiliaceae</taxon>
        <taxon>Geofilum</taxon>
    </lineage>
</organism>
<dbReference type="AlphaFoldDB" id="A0A0E9M302"/>
<feature type="domain" description="STAS" evidence="1">
    <location>
        <begin position="5"/>
        <end position="108"/>
    </location>
</feature>
<dbReference type="InterPro" id="IPR036513">
    <property type="entry name" value="STAS_dom_sf"/>
</dbReference>
<sequence>MTENFNIDYKKNNGELAIVFSGQLTISSIKKMTESLKANIDHPEKVLISVKDVENLDLTFVQLIQSIKNSGKKNGYEVLVSMKLPEDLSSLLVNAGFGNLLQTKEAHE</sequence>
<evidence type="ECO:0000313" key="2">
    <source>
        <dbReference type="EMBL" id="GAO31781.1"/>
    </source>
</evidence>
<dbReference type="OrthoDB" id="1121891at2"/>
<dbReference type="SUPFAM" id="SSF52091">
    <property type="entry name" value="SpoIIaa-like"/>
    <property type="match status" value="1"/>
</dbReference>
<dbReference type="RefSeq" id="WP_062128104.1">
    <property type="nucleotide sequence ID" value="NZ_BAZW01000061.1"/>
</dbReference>
<reference evidence="2 3" key="1">
    <citation type="journal article" date="2015" name="Microbes Environ.">
        <title>Distribution and evolution of nitrogen fixation genes in the phylum bacteroidetes.</title>
        <authorList>
            <person name="Inoue J."/>
            <person name="Oshima K."/>
            <person name="Suda W."/>
            <person name="Sakamoto M."/>
            <person name="Iino T."/>
            <person name="Noda S."/>
            <person name="Hongoh Y."/>
            <person name="Hattori M."/>
            <person name="Ohkuma M."/>
        </authorList>
    </citation>
    <scope>NUCLEOTIDE SEQUENCE [LARGE SCALE GENOMIC DNA]</scope>
    <source>
        <strain evidence="2">JCM 15548</strain>
    </source>
</reference>
<proteinExistence type="predicted"/>
<comment type="caution">
    <text evidence="2">The sequence shown here is derived from an EMBL/GenBank/DDBJ whole genome shotgun (WGS) entry which is preliminary data.</text>
</comment>
<dbReference type="Gene3D" id="3.30.750.24">
    <property type="entry name" value="STAS domain"/>
    <property type="match status" value="1"/>
</dbReference>